<feature type="signal peptide" evidence="9">
    <location>
        <begin position="1"/>
        <end position="23"/>
    </location>
</feature>
<evidence type="ECO:0000313" key="12">
    <source>
        <dbReference type="RefSeq" id="XP_035660053.1"/>
    </source>
</evidence>
<organism evidence="11 12">
    <name type="scientific">Branchiostoma floridae</name>
    <name type="common">Florida lancelet</name>
    <name type="synonym">Amphioxus</name>
    <dbReference type="NCBI Taxonomy" id="7739"/>
    <lineage>
        <taxon>Eukaryota</taxon>
        <taxon>Metazoa</taxon>
        <taxon>Chordata</taxon>
        <taxon>Cephalochordata</taxon>
        <taxon>Leptocardii</taxon>
        <taxon>Amphioxiformes</taxon>
        <taxon>Branchiostomatidae</taxon>
        <taxon>Branchiostoma</taxon>
    </lineage>
</organism>
<name>A0A9J7KHB4_BRAFL</name>
<evidence type="ECO:0000256" key="6">
    <source>
        <dbReference type="ARBA" id="ARBA00023228"/>
    </source>
</evidence>
<evidence type="ECO:0000256" key="4">
    <source>
        <dbReference type="ARBA" id="ARBA00022525"/>
    </source>
</evidence>
<evidence type="ECO:0000313" key="11">
    <source>
        <dbReference type="Proteomes" id="UP000001554"/>
    </source>
</evidence>
<dbReference type="OMA" id="YSINERI"/>
<keyword evidence="11" id="KW-1185">Reference proteome</keyword>
<dbReference type="PANTHER" id="PTHR46066">
    <property type="entry name" value="CHITINASE DOMAIN-CONTAINING PROTEIN 1 FAMILY MEMBER"/>
    <property type="match status" value="1"/>
</dbReference>
<feature type="compositionally biased region" description="Basic residues" evidence="8">
    <location>
        <begin position="29"/>
        <end position="43"/>
    </location>
</feature>
<dbReference type="OrthoDB" id="10254444at2759"/>
<dbReference type="Gene3D" id="3.10.50.10">
    <property type="match status" value="1"/>
</dbReference>
<dbReference type="InterPro" id="IPR001223">
    <property type="entry name" value="Glyco_hydro18_cat"/>
</dbReference>
<accession>A0A9J7KHB4</accession>
<dbReference type="Pfam" id="PF00704">
    <property type="entry name" value="Glyco_hydro_18"/>
    <property type="match status" value="1"/>
</dbReference>
<dbReference type="SUPFAM" id="SSF51445">
    <property type="entry name" value="(Trans)glycosidases"/>
    <property type="match status" value="1"/>
</dbReference>
<dbReference type="RefSeq" id="XP_035660053.1">
    <property type="nucleotide sequence ID" value="XM_035804160.1"/>
</dbReference>
<evidence type="ECO:0000256" key="9">
    <source>
        <dbReference type="SAM" id="SignalP"/>
    </source>
</evidence>
<sequence length="399" mass="45454">MRLVVWRLFLLALALLLLTGADGTIQPRSKGKKKDKKKEKKKNGATPLPTDETVLERKLVTEKPKTKDILTEHTRYSISSLENKNFPGTVLGYVTPWNNHGYDVVKIFGGKFSLISPVWLQLRRVSAKIFQVEGAHDIDQGWINDVKKVSGRTVKMVPRLLFDGWSVHDYHYLFSSEDAVEDMIETVVKFCYLRKFDGIVLELWNQLGRTKKRDLTHVITHMGQTFTEHNLILIAVIPPPAMGPGSQDVFNKEDLQKLAPWVHGFSLMTYDFSNPHRPGPNAPLDWVKACVLILDPEGEHRHKILLGLNFYGNDFTGGGGGPIIGNQYIDLLTQYKPKLKWEEDTGEHMFEYKDGTTKHLVYYPTLKSIQARLDLAQELGTGISVWELGQGLDYFYDLF</sequence>
<dbReference type="KEGG" id="bfo:118404807"/>
<dbReference type="PANTHER" id="PTHR46066:SF2">
    <property type="entry name" value="CHITINASE DOMAIN-CONTAINING PROTEIN 1"/>
    <property type="match status" value="1"/>
</dbReference>
<dbReference type="GO" id="GO:0012505">
    <property type="term" value="C:endomembrane system"/>
    <property type="evidence" value="ECO:0000318"/>
    <property type="project" value="GO_Central"/>
</dbReference>
<evidence type="ECO:0000256" key="7">
    <source>
        <dbReference type="ARBA" id="ARBA00040976"/>
    </source>
</evidence>
<dbReference type="FunFam" id="3.20.20.80:FF:000028">
    <property type="entry name" value="Chitinase domain-containing protein 1"/>
    <property type="match status" value="1"/>
</dbReference>
<feature type="region of interest" description="Disordered" evidence="8">
    <location>
        <begin position="26"/>
        <end position="49"/>
    </location>
</feature>
<dbReference type="InterPro" id="IPR029070">
    <property type="entry name" value="Chitinase_insertion_sf"/>
</dbReference>
<dbReference type="Proteomes" id="UP000001554">
    <property type="component" value="Chromosome 17"/>
</dbReference>
<evidence type="ECO:0000256" key="5">
    <source>
        <dbReference type="ARBA" id="ARBA00022729"/>
    </source>
</evidence>
<dbReference type="GO" id="GO:0005975">
    <property type="term" value="P:carbohydrate metabolic process"/>
    <property type="evidence" value="ECO:0007669"/>
    <property type="project" value="InterPro"/>
</dbReference>
<proteinExistence type="inferred from homology"/>
<dbReference type="PROSITE" id="PS51910">
    <property type="entry name" value="GH18_2"/>
    <property type="match status" value="1"/>
</dbReference>
<comment type="subcellular location">
    <subcellularLocation>
        <location evidence="1">Lysosome</location>
    </subcellularLocation>
    <subcellularLocation>
        <location evidence="2">Secreted</location>
    </subcellularLocation>
</comment>
<comment type="similarity">
    <text evidence="3">Belongs to the glycosyl hydrolase 18 family.</text>
</comment>
<dbReference type="SMART" id="SM00636">
    <property type="entry name" value="Glyco_18"/>
    <property type="match status" value="1"/>
</dbReference>
<dbReference type="GO" id="GO:0070492">
    <property type="term" value="F:oligosaccharide binding"/>
    <property type="evidence" value="ECO:0000318"/>
    <property type="project" value="GO_Central"/>
</dbReference>
<keyword evidence="5 9" id="KW-0732">Signal</keyword>
<feature type="chain" id="PRO_5039887253" description="Chitinase domain-containing protein 1" evidence="9">
    <location>
        <begin position="24"/>
        <end position="399"/>
    </location>
</feature>
<keyword evidence="6" id="KW-0458">Lysosome</keyword>
<dbReference type="FunFam" id="3.10.50.10:FF:000002">
    <property type="entry name" value="Chitinase domain-containing protein 1"/>
    <property type="match status" value="1"/>
</dbReference>
<evidence type="ECO:0000256" key="2">
    <source>
        <dbReference type="ARBA" id="ARBA00004613"/>
    </source>
</evidence>
<dbReference type="AlphaFoldDB" id="A0A9J7KHB4"/>
<keyword evidence="4" id="KW-0964">Secreted</keyword>
<dbReference type="InterPro" id="IPR011583">
    <property type="entry name" value="Chitinase_II/V-like_cat"/>
</dbReference>
<dbReference type="Gene3D" id="3.20.20.80">
    <property type="entry name" value="Glycosidases"/>
    <property type="match status" value="1"/>
</dbReference>
<reference evidence="11" key="1">
    <citation type="journal article" date="2020" name="Nat. Ecol. Evol.">
        <title>Deeply conserved synteny resolves early events in vertebrate evolution.</title>
        <authorList>
            <person name="Simakov O."/>
            <person name="Marletaz F."/>
            <person name="Yue J.X."/>
            <person name="O'Connell B."/>
            <person name="Jenkins J."/>
            <person name="Brandt A."/>
            <person name="Calef R."/>
            <person name="Tung C.H."/>
            <person name="Huang T.K."/>
            <person name="Schmutz J."/>
            <person name="Satoh N."/>
            <person name="Yu J.K."/>
            <person name="Putnam N.H."/>
            <person name="Green R.E."/>
            <person name="Rokhsar D.S."/>
        </authorList>
    </citation>
    <scope>NUCLEOTIDE SEQUENCE [LARGE SCALE GENOMIC DNA]</scope>
    <source>
        <strain evidence="11">S238N-H82</strain>
    </source>
</reference>
<evidence type="ECO:0000259" key="10">
    <source>
        <dbReference type="PROSITE" id="PS51910"/>
    </source>
</evidence>
<dbReference type="GeneID" id="118404807"/>
<dbReference type="GO" id="GO:0005764">
    <property type="term" value="C:lysosome"/>
    <property type="evidence" value="ECO:0007669"/>
    <property type="project" value="UniProtKB-SubCell"/>
</dbReference>
<evidence type="ECO:0000256" key="8">
    <source>
        <dbReference type="SAM" id="MobiDB-lite"/>
    </source>
</evidence>
<protein>
    <recommendedName>
        <fullName evidence="7">Chitinase domain-containing protein 1</fullName>
    </recommendedName>
</protein>
<dbReference type="InterPro" id="IPR017853">
    <property type="entry name" value="GH"/>
</dbReference>
<gene>
    <name evidence="12" type="primary">LOC118404807</name>
</gene>
<dbReference type="GO" id="GO:0008061">
    <property type="term" value="F:chitin binding"/>
    <property type="evidence" value="ECO:0007669"/>
    <property type="project" value="InterPro"/>
</dbReference>
<evidence type="ECO:0000256" key="1">
    <source>
        <dbReference type="ARBA" id="ARBA00004371"/>
    </source>
</evidence>
<evidence type="ECO:0000256" key="3">
    <source>
        <dbReference type="ARBA" id="ARBA00009336"/>
    </source>
</evidence>
<feature type="domain" description="GH18" evidence="10">
    <location>
        <begin position="88"/>
        <end position="399"/>
    </location>
</feature>
<reference evidence="12" key="2">
    <citation type="submission" date="2025-08" db="UniProtKB">
        <authorList>
            <consortium name="RefSeq"/>
        </authorList>
    </citation>
    <scope>IDENTIFICATION</scope>
    <source>
        <strain evidence="12">S238N-H82</strain>
        <tissue evidence="12">Testes</tissue>
    </source>
</reference>
<dbReference type="CDD" id="cd02876">
    <property type="entry name" value="GH18_SI-CLP"/>
    <property type="match status" value="1"/>
</dbReference>
<dbReference type="GO" id="GO:0005576">
    <property type="term" value="C:extracellular region"/>
    <property type="evidence" value="ECO:0007669"/>
    <property type="project" value="UniProtKB-SubCell"/>
</dbReference>